<evidence type="ECO:0000256" key="3">
    <source>
        <dbReference type="ARBA" id="ARBA00023002"/>
    </source>
</evidence>
<sequence length="283" mass="29992">MPDLKVGPLFDASGKIAVVTGGGSGLGKMMAAALVQNGCRVYIASRKFDELQRVAKQLNETAPKGPFEQGTFCIPIQADVGSKAGCDSLANEIKQKEEKLDILINNSGLTWGGKLDDFPEQKGWDKVFDLNVKSQFYLTVALLPLLEKDKSNTHHASVINVASVAAYAPAASGPLSEPGNGTYSYQPSKAASVHLTRMLAHELADRYVLVNALCPGVFPSRMTAWSLGQGKDLLEGVQPTGRLGTPEDIAGAVLFLTSRAGSHITGAALPIDGGQMLQFVPKL</sequence>
<evidence type="ECO:0000313" key="5">
    <source>
        <dbReference type="EMBL" id="WFD46505.1"/>
    </source>
</evidence>
<dbReference type="Gene3D" id="3.40.50.720">
    <property type="entry name" value="NAD(P)-binding Rossmann-like Domain"/>
    <property type="match status" value="1"/>
</dbReference>
<protein>
    <recommendedName>
        <fullName evidence="7">Rhamnolipids biosynthesis 3-oxoacyl-[acyl-carrier-protein] reductase</fullName>
    </recommendedName>
</protein>
<reference evidence="5 6" key="1">
    <citation type="journal article" date="2020" name="Elife">
        <title>Loss of centromere function drives karyotype evolution in closely related Malassezia species.</title>
        <authorList>
            <person name="Sankaranarayanan S.R."/>
            <person name="Ianiri G."/>
            <person name="Coelho M.A."/>
            <person name="Reza M.H."/>
            <person name="Thimmappa B.C."/>
            <person name="Ganguly P."/>
            <person name="Vadnala R.N."/>
            <person name="Sun S."/>
            <person name="Siddharthan R."/>
            <person name="Tellgren-Roth C."/>
            <person name="Dawson T.L."/>
            <person name="Heitman J."/>
            <person name="Sanyal K."/>
        </authorList>
    </citation>
    <scope>NUCLEOTIDE SEQUENCE [LARGE SCALE GENOMIC DNA]</scope>
    <source>
        <strain evidence="5">CBS14141</strain>
    </source>
</reference>
<dbReference type="InterPro" id="IPR002347">
    <property type="entry name" value="SDR_fam"/>
</dbReference>
<evidence type="ECO:0000256" key="1">
    <source>
        <dbReference type="ARBA" id="ARBA00006484"/>
    </source>
</evidence>
<dbReference type="PANTHER" id="PTHR43618">
    <property type="entry name" value="7-ALPHA-HYDROXYSTEROID DEHYDROGENASE"/>
    <property type="match status" value="1"/>
</dbReference>
<keyword evidence="6" id="KW-1185">Reference proteome</keyword>
<keyword evidence="3" id="KW-0560">Oxidoreductase</keyword>
<dbReference type="PRINTS" id="PR00081">
    <property type="entry name" value="GDHRDH"/>
</dbReference>
<dbReference type="InterPro" id="IPR036291">
    <property type="entry name" value="NAD(P)-bd_dom_sf"/>
</dbReference>
<name>A0ABY8EPZ7_MALFU</name>
<organism evidence="5 6">
    <name type="scientific">Malassezia furfur</name>
    <name type="common">Pityriasis versicolor infection agent</name>
    <name type="synonym">Pityrosporum furfur</name>
    <dbReference type="NCBI Taxonomy" id="55194"/>
    <lineage>
        <taxon>Eukaryota</taxon>
        <taxon>Fungi</taxon>
        <taxon>Dikarya</taxon>
        <taxon>Basidiomycota</taxon>
        <taxon>Ustilaginomycotina</taxon>
        <taxon>Malasseziomycetes</taxon>
        <taxon>Malasseziales</taxon>
        <taxon>Malasseziaceae</taxon>
        <taxon>Malassezia</taxon>
    </lineage>
</organism>
<evidence type="ECO:0000313" key="6">
    <source>
        <dbReference type="Proteomes" id="UP000818624"/>
    </source>
</evidence>
<dbReference type="EMBL" id="CP046234">
    <property type="protein sequence ID" value="WFD46505.1"/>
    <property type="molecule type" value="Genomic_DNA"/>
</dbReference>
<gene>
    <name evidence="5" type="ORF">GLX27_001141</name>
</gene>
<accession>A0ABY8EPZ7</accession>
<dbReference type="Pfam" id="PF00106">
    <property type="entry name" value="adh_short"/>
    <property type="match status" value="1"/>
</dbReference>
<dbReference type="Proteomes" id="UP000818624">
    <property type="component" value="Chromosome 1"/>
</dbReference>
<evidence type="ECO:0000256" key="4">
    <source>
        <dbReference type="RuleBase" id="RU000363"/>
    </source>
</evidence>
<dbReference type="SUPFAM" id="SSF51735">
    <property type="entry name" value="NAD(P)-binding Rossmann-fold domains"/>
    <property type="match status" value="1"/>
</dbReference>
<dbReference type="PANTHER" id="PTHR43618:SF8">
    <property type="entry name" value="7ALPHA-HYDROXYSTEROID DEHYDROGENASE"/>
    <property type="match status" value="1"/>
</dbReference>
<comment type="similarity">
    <text evidence="1 4">Belongs to the short-chain dehydrogenases/reductases (SDR) family.</text>
</comment>
<dbReference type="InterPro" id="IPR052178">
    <property type="entry name" value="Sec_Metab_Biosynth_SDR"/>
</dbReference>
<evidence type="ECO:0000256" key="2">
    <source>
        <dbReference type="ARBA" id="ARBA00022857"/>
    </source>
</evidence>
<proteinExistence type="inferred from homology"/>
<keyword evidence="2" id="KW-0521">NADP</keyword>
<evidence type="ECO:0008006" key="7">
    <source>
        <dbReference type="Google" id="ProtNLM"/>
    </source>
</evidence>
<dbReference type="PRINTS" id="PR00080">
    <property type="entry name" value="SDRFAMILY"/>
</dbReference>